<proteinExistence type="predicted"/>
<comment type="caution">
    <text evidence="2">The sequence shown here is derived from an EMBL/GenBank/DDBJ whole genome shotgun (WGS) entry which is preliminary data.</text>
</comment>
<dbReference type="EMBL" id="LKMD01000101">
    <property type="protein sequence ID" value="PIA98866.1"/>
    <property type="molecule type" value="Genomic_DNA"/>
</dbReference>
<evidence type="ECO:0000313" key="2">
    <source>
        <dbReference type="EMBL" id="PIA98866.1"/>
    </source>
</evidence>
<accession>A0A2G5I243</accession>
<feature type="chain" id="PRO_5013700355" evidence="1">
    <location>
        <begin position="31"/>
        <end position="159"/>
    </location>
</feature>
<feature type="signal peptide" evidence="1">
    <location>
        <begin position="1"/>
        <end position="30"/>
    </location>
</feature>
<protein>
    <submittedName>
        <fullName evidence="2">Uncharacterized protein</fullName>
    </submittedName>
</protein>
<name>A0A2G5I243_CERBT</name>
<evidence type="ECO:0000256" key="1">
    <source>
        <dbReference type="SAM" id="SignalP"/>
    </source>
</evidence>
<organism evidence="2 3">
    <name type="scientific">Cercospora beticola</name>
    <name type="common">Sugarbeet leaf spot fungus</name>
    <dbReference type="NCBI Taxonomy" id="122368"/>
    <lineage>
        <taxon>Eukaryota</taxon>
        <taxon>Fungi</taxon>
        <taxon>Dikarya</taxon>
        <taxon>Ascomycota</taxon>
        <taxon>Pezizomycotina</taxon>
        <taxon>Dothideomycetes</taxon>
        <taxon>Dothideomycetidae</taxon>
        <taxon>Mycosphaerellales</taxon>
        <taxon>Mycosphaerellaceae</taxon>
        <taxon>Cercospora</taxon>
    </lineage>
</organism>
<sequence>MILTMKLIKKTLVMLFISANLLGTISPCAALPQQGLLPSDSPTTPTSLPLSWNATSSPLPKNTTVTNTHQLSNKIKPPHIYCKSFCIHKGLYPTFDYGPVNLTTSNPDTLLTCLDQMWDHLNPTTHKKKPPQRPPHRLATQRFPLQLFPHFPTLSSKTP</sequence>
<gene>
    <name evidence="2" type="ORF">CB0940_03796</name>
</gene>
<dbReference type="AlphaFoldDB" id="A0A2G5I243"/>
<reference evidence="2 3" key="1">
    <citation type="submission" date="2015-10" db="EMBL/GenBank/DDBJ databases">
        <title>The cercosporin biosynthetic gene cluster was horizontally transferred to several fungal lineages and shown to be expanded in Cercospora beticola based on microsynteny with recipient genomes.</title>
        <authorList>
            <person name="De Jonge R."/>
            <person name="Ebert M.K."/>
            <person name="Suttle J.C."/>
            <person name="Jurick Ii W.M."/>
            <person name="Secor G.A."/>
            <person name="Thomma B.P."/>
            <person name="Van De Peer Y."/>
            <person name="Bolton M.D."/>
        </authorList>
    </citation>
    <scope>NUCLEOTIDE SEQUENCE [LARGE SCALE GENOMIC DNA]</scope>
    <source>
        <strain evidence="2 3">09-40</strain>
    </source>
</reference>
<evidence type="ECO:0000313" key="3">
    <source>
        <dbReference type="Proteomes" id="UP000230605"/>
    </source>
</evidence>
<dbReference type="Proteomes" id="UP000230605">
    <property type="component" value="Chromosome 3"/>
</dbReference>
<dbReference type="OrthoDB" id="10472961at2759"/>
<keyword evidence="1" id="KW-0732">Signal</keyword>